<feature type="transmembrane region" description="Helical" evidence="1">
    <location>
        <begin position="149"/>
        <end position="167"/>
    </location>
</feature>
<feature type="transmembrane region" description="Helical" evidence="1">
    <location>
        <begin position="199"/>
        <end position="220"/>
    </location>
</feature>
<proteinExistence type="predicted"/>
<evidence type="ECO:0000256" key="1">
    <source>
        <dbReference type="SAM" id="Phobius"/>
    </source>
</evidence>
<dbReference type="SUPFAM" id="SSF48317">
    <property type="entry name" value="Acid phosphatase/Vanadium-dependent haloperoxidase"/>
    <property type="match status" value="1"/>
</dbReference>
<sequence>MNINQQLVVTFIILFLSIIFFGITDVDLSLQDQFYNFSTHKWILFWGEQPYKFIFYDGIKKLLIAFAVSLLLALIFFRKTKLVNDYKRGMIIVILSAIFVPLIASSIKGETNMPCPKDEVRYGGVYPRTAVWQNYTPEFKLHHHKSKCWPAGHASGGFALLSLVFLFHKRRNKIIASAVALTIGWSMGLYKMLIGDHFFSHTVITMVLAWLIILLIAKIVNKIYSL</sequence>
<evidence type="ECO:0000259" key="2">
    <source>
        <dbReference type="Pfam" id="PF01569"/>
    </source>
</evidence>
<feature type="transmembrane region" description="Helical" evidence="1">
    <location>
        <begin position="7"/>
        <end position="24"/>
    </location>
</feature>
<dbReference type="Gene3D" id="1.20.144.10">
    <property type="entry name" value="Phosphatidic acid phosphatase type 2/haloperoxidase"/>
    <property type="match status" value="1"/>
</dbReference>
<dbReference type="EMBL" id="CP041235">
    <property type="protein sequence ID" value="QOP43474.1"/>
    <property type="molecule type" value="Genomic_DNA"/>
</dbReference>
<feature type="domain" description="Phosphatidic acid phosphatase type 2/haloperoxidase" evidence="2">
    <location>
        <begin position="91"/>
        <end position="222"/>
    </location>
</feature>
<protein>
    <submittedName>
        <fullName evidence="3">Phosphatase PAP2 family protein</fullName>
    </submittedName>
</protein>
<evidence type="ECO:0000313" key="4">
    <source>
        <dbReference type="Proteomes" id="UP000593719"/>
    </source>
</evidence>
<keyword evidence="1" id="KW-0472">Membrane</keyword>
<keyword evidence="1" id="KW-1133">Transmembrane helix</keyword>
<accession>A0A7M1B176</accession>
<reference evidence="3 4" key="1">
    <citation type="submission" date="2019-06" db="EMBL/GenBank/DDBJ databases">
        <title>Sulfurimonas gotlandica sp. nov., a chemoautotrophic and psychrotolerant epsilonproteobacterium isolated from a pelagic redoxcline, and an emended description of the genus Sulfurimonas.</title>
        <authorList>
            <person name="Wang S."/>
            <person name="Jiang L."/>
            <person name="Shao Z."/>
        </authorList>
    </citation>
    <scope>NUCLEOTIDE SEQUENCE [LARGE SCALE GENOMIC DNA]</scope>
    <source>
        <strain evidence="3 4">S2-6</strain>
    </source>
</reference>
<keyword evidence="1" id="KW-0812">Transmembrane</keyword>
<gene>
    <name evidence="3" type="ORF">FJR45_05715</name>
</gene>
<dbReference type="InterPro" id="IPR036938">
    <property type="entry name" value="PAP2/HPO_sf"/>
</dbReference>
<dbReference type="InterPro" id="IPR000326">
    <property type="entry name" value="PAP2/HPO"/>
</dbReference>
<organism evidence="3 4">
    <name type="scientific">Sulfurimonas sediminis</name>
    <dbReference type="NCBI Taxonomy" id="2590020"/>
    <lineage>
        <taxon>Bacteria</taxon>
        <taxon>Pseudomonadati</taxon>
        <taxon>Campylobacterota</taxon>
        <taxon>Epsilonproteobacteria</taxon>
        <taxon>Campylobacterales</taxon>
        <taxon>Sulfurimonadaceae</taxon>
        <taxon>Sulfurimonas</taxon>
    </lineage>
</organism>
<evidence type="ECO:0000313" key="3">
    <source>
        <dbReference type="EMBL" id="QOP43474.1"/>
    </source>
</evidence>
<dbReference type="Pfam" id="PF01569">
    <property type="entry name" value="PAP2"/>
    <property type="match status" value="1"/>
</dbReference>
<dbReference type="AlphaFoldDB" id="A0A7M1B176"/>
<dbReference type="CDD" id="cd03396">
    <property type="entry name" value="PAP2_like_6"/>
    <property type="match status" value="1"/>
</dbReference>
<keyword evidence="4" id="KW-1185">Reference proteome</keyword>
<name>A0A7M1B176_9BACT</name>
<dbReference type="KEGG" id="ssei:FJR45_05715"/>
<feature type="transmembrane region" description="Helical" evidence="1">
    <location>
        <begin position="174"/>
        <end position="193"/>
    </location>
</feature>
<feature type="transmembrane region" description="Helical" evidence="1">
    <location>
        <begin position="58"/>
        <end position="77"/>
    </location>
</feature>
<feature type="transmembrane region" description="Helical" evidence="1">
    <location>
        <begin position="89"/>
        <end position="107"/>
    </location>
</feature>
<dbReference type="Proteomes" id="UP000593719">
    <property type="component" value="Chromosome"/>
</dbReference>